<name>A0ABD2PUM3_9PLAT</name>
<dbReference type="AlphaFoldDB" id="A0ABD2PUM3"/>
<sequence>MIQEQKGLLGRLEFPVAQTHYSTEFCQESYRYKLRTLNISKNTHEISKKPSISSDISYAKAAKTNLPDLPAVVKTQQSQFKKETENPKKGGNRKHKKGIIGSEEDFSVRSSSSNSSKIALAAVVSVAKLHQKKHYKGNRQPFNSFMPILNPYYAACVPPMGMEYQPMMPIGAGFMNSPFYLSGPFSDFGLYGSDPWRQPDSNTPSKRGKKNSYKMKRSGLKMDVFAQEFLPTDLKAQECGLMIIRQMKKDDEISSTSQEPLTIDVMGQGNSEGNATPVESWDDEVSSTAPVQREAPSLQVV</sequence>
<organism evidence="2 3">
    <name type="scientific">Cichlidogyrus casuarinus</name>
    <dbReference type="NCBI Taxonomy" id="1844966"/>
    <lineage>
        <taxon>Eukaryota</taxon>
        <taxon>Metazoa</taxon>
        <taxon>Spiralia</taxon>
        <taxon>Lophotrochozoa</taxon>
        <taxon>Platyhelminthes</taxon>
        <taxon>Monogenea</taxon>
        <taxon>Monopisthocotylea</taxon>
        <taxon>Dactylogyridea</taxon>
        <taxon>Ancyrocephalidae</taxon>
        <taxon>Cichlidogyrus</taxon>
    </lineage>
</organism>
<evidence type="ECO:0000256" key="1">
    <source>
        <dbReference type="SAM" id="MobiDB-lite"/>
    </source>
</evidence>
<dbReference type="EMBL" id="JBJKFK010002675">
    <property type="protein sequence ID" value="KAL3310753.1"/>
    <property type="molecule type" value="Genomic_DNA"/>
</dbReference>
<evidence type="ECO:0000313" key="3">
    <source>
        <dbReference type="Proteomes" id="UP001626550"/>
    </source>
</evidence>
<feature type="region of interest" description="Disordered" evidence="1">
    <location>
        <begin position="75"/>
        <end position="105"/>
    </location>
</feature>
<dbReference type="Proteomes" id="UP001626550">
    <property type="component" value="Unassembled WGS sequence"/>
</dbReference>
<protein>
    <submittedName>
        <fullName evidence="2">Uncharacterized protein</fullName>
    </submittedName>
</protein>
<proteinExistence type="predicted"/>
<accession>A0ABD2PUM3</accession>
<keyword evidence="3" id="KW-1185">Reference proteome</keyword>
<gene>
    <name evidence="2" type="ORF">Ciccas_010677</name>
</gene>
<reference evidence="2 3" key="1">
    <citation type="submission" date="2024-11" db="EMBL/GenBank/DDBJ databases">
        <title>Adaptive evolution of stress response genes in parasites aligns with host niche diversity.</title>
        <authorList>
            <person name="Hahn C."/>
            <person name="Resl P."/>
        </authorList>
    </citation>
    <scope>NUCLEOTIDE SEQUENCE [LARGE SCALE GENOMIC DNA]</scope>
    <source>
        <strain evidence="2">EGGRZ-B1_66</strain>
        <tissue evidence="2">Body</tissue>
    </source>
</reference>
<feature type="region of interest" description="Disordered" evidence="1">
    <location>
        <begin position="263"/>
        <end position="301"/>
    </location>
</feature>
<comment type="caution">
    <text evidence="2">The sequence shown here is derived from an EMBL/GenBank/DDBJ whole genome shotgun (WGS) entry which is preliminary data.</text>
</comment>
<evidence type="ECO:0000313" key="2">
    <source>
        <dbReference type="EMBL" id="KAL3310753.1"/>
    </source>
</evidence>